<keyword evidence="4" id="KW-1185">Reference proteome</keyword>
<dbReference type="AlphaFoldDB" id="A0A212FAT7"/>
<feature type="coiled-coil region" evidence="1">
    <location>
        <begin position="88"/>
        <end position="115"/>
    </location>
</feature>
<keyword evidence="1" id="KW-0175">Coiled coil</keyword>
<organism evidence="3 4">
    <name type="scientific">Danaus plexippus plexippus</name>
    <dbReference type="NCBI Taxonomy" id="278856"/>
    <lineage>
        <taxon>Eukaryota</taxon>
        <taxon>Metazoa</taxon>
        <taxon>Ecdysozoa</taxon>
        <taxon>Arthropoda</taxon>
        <taxon>Hexapoda</taxon>
        <taxon>Insecta</taxon>
        <taxon>Pterygota</taxon>
        <taxon>Neoptera</taxon>
        <taxon>Endopterygota</taxon>
        <taxon>Lepidoptera</taxon>
        <taxon>Glossata</taxon>
        <taxon>Ditrysia</taxon>
        <taxon>Papilionoidea</taxon>
        <taxon>Nymphalidae</taxon>
        <taxon>Danainae</taxon>
        <taxon>Danaini</taxon>
        <taxon>Danaina</taxon>
        <taxon>Danaus</taxon>
        <taxon>Danaus</taxon>
    </lineage>
</organism>
<accession>A0A212FAT7</accession>
<feature type="region of interest" description="Disordered" evidence="2">
    <location>
        <begin position="154"/>
        <end position="287"/>
    </location>
</feature>
<comment type="caution">
    <text evidence="3">The sequence shown here is derived from an EMBL/GenBank/DDBJ whole genome shotgun (WGS) entry which is preliminary data.</text>
</comment>
<sequence>MPGQYIGLAKAQAAYSKTKEEALRFQAEKDVAEIVRRTQEKCASKGQAPSLHLRERRTRTFTRCLKEALASIRAAVAEMRGRTISDRMERLEAQNARLLAQVAELRREMEELRRQAYRPGEKDMRQLIEEVSRRNLEAFSTTLNARLAGIEDRLLPEPRQRPPIAAEKNGVSVAEAPKKKGLKPALPEATARPTYADVAADTPSSATATTRPLAPTDRRRKSKRPSMAAQEAAQQKEGATRSASPAGGPHTVAGPRKADKKKKKGVATPAKATPKQKKKRKKVKLRSPTTAAITLTLAADAAKRGVTYVSLLTQAKAAIDLGELGIPRLGFRLAENGARVLTIEGEGAQEKADAFAERLRAVLPAEVVKVARPVRSAEIRVAGLDDSAATADVNQASAAGSW</sequence>
<dbReference type="Proteomes" id="UP000007151">
    <property type="component" value="Unassembled WGS sequence"/>
</dbReference>
<evidence type="ECO:0000256" key="2">
    <source>
        <dbReference type="SAM" id="MobiDB-lite"/>
    </source>
</evidence>
<dbReference type="EMBL" id="AGBW02009430">
    <property type="protein sequence ID" value="OWR50840.1"/>
    <property type="molecule type" value="Genomic_DNA"/>
</dbReference>
<evidence type="ECO:0000256" key="1">
    <source>
        <dbReference type="SAM" id="Coils"/>
    </source>
</evidence>
<name>A0A212FAT7_DANPL</name>
<proteinExistence type="predicted"/>
<gene>
    <name evidence="3" type="ORF">KGM_211760</name>
</gene>
<protein>
    <submittedName>
        <fullName evidence="3">Gag protein</fullName>
    </submittedName>
</protein>
<feature type="compositionally biased region" description="Basic residues" evidence="2">
    <location>
        <begin position="274"/>
        <end position="285"/>
    </location>
</feature>
<evidence type="ECO:0000313" key="4">
    <source>
        <dbReference type="Proteomes" id="UP000007151"/>
    </source>
</evidence>
<feature type="compositionally biased region" description="Low complexity" evidence="2">
    <location>
        <begin position="199"/>
        <end position="215"/>
    </location>
</feature>
<dbReference type="InParanoid" id="A0A212FAT7"/>
<dbReference type="KEGG" id="dpl:KGM_211760"/>
<evidence type="ECO:0000313" key="3">
    <source>
        <dbReference type="EMBL" id="OWR50840.1"/>
    </source>
</evidence>
<reference evidence="3 4" key="1">
    <citation type="journal article" date="2011" name="Cell">
        <title>The monarch butterfly genome yields insights into long-distance migration.</title>
        <authorList>
            <person name="Zhan S."/>
            <person name="Merlin C."/>
            <person name="Boore J.L."/>
            <person name="Reppert S.M."/>
        </authorList>
    </citation>
    <scope>NUCLEOTIDE SEQUENCE [LARGE SCALE GENOMIC DNA]</scope>
    <source>
        <strain evidence="3">F-2</strain>
    </source>
</reference>